<comment type="caution">
    <text evidence="2">The sequence shown here is derived from an EMBL/GenBank/DDBJ whole genome shotgun (WGS) entry which is preliminary data.</text>
</comment>
<name>A0AAD3T1E0_NEPGR</name>
<reference evidence="2" key="1">
    <citation type="submission" date="2023-05" db="EMBL/GenBank/DDBJ databases">
        <title>Nepenthes gracilis genome sequencing.</title>
        <authorList>
            <person name="Fukushima K."/>
        </authorList>
    </citation>
    <scope>NUCLEOTIDE SEQUENCE</scope>
    <source>
        <strain evidence="2">SING2019-196</strain>
    </source>
</reference>
<dbReference type="EMBL" id="BSYO01000023">
    <property type="protein sequence ID" value="GMH21680.1"/>
    <property type="molecule type" value="Genomic_DNA"/>
</dbReference>
<sequence>MRKPAKNPRRFANSQILESSRAPSQTRLEERSRNMSPEESLEWRNPRYSQAEIKNPIQEETSRTVRSTGGSSRPTTSHSKEGTELRPVSTPRD</sequence>
<evidence type="ECO:0000256" key="1">
    <source>
        <dbReference type="SAM" id="MobiDB-lite"/>
    </source>
</evidence>
<dbReference type="Proteomes" id="UP001279734">
    <property type="component" value="Unassembled WGS sequence"/>
</dbReference>
<feature type="compositionally biased region" description="Low complexity" evidence="1">
    <location>
        <begin position="64"/>
        <end position="77"/>
    </location>
</feature>
<dbReference type="AlphaFoldDB" id="A0AAD3T1E0"/>
<accession>A0AAD3T1E0</accession>
<evidence type="ECO:0000313" key="3">
    <source>
        <dbReference type="Proteomes" id="UP001279734"/>
    </source>
</evidence>
<keyword evidence="3" id="KW-1185">Reference proteome</keyword>
<feature type="compositionally biased region" description="Polar residues" evidence="1">
    <location>
        <begin position="12"/>
        <end position="26"/>
    </location>
</feature>
<gene>
    <name evidence="2" type="ORF">Nepgr_023522</name>
</gene>
<feature type="region of interest" description="Disordered" evidence="1">
    <location>
        <begin position="1"/>
        <end position="93"/>
    </location>
</feature>
<proteinExistence type="predicted"/>
<protein>
    <submittedName>
        <fullName evidence="2">Uncharacterized protein</fullName>
    </submittedName>
</protein>
<organism evidence="2 3">
    <name type="scientific">Nepenthes gracilis</name>
    <name type="common">Slender pitcher plant</name>
    <dbReference type="NCBI Taxonomy" id="150966"/>
    <lineage>
        <taxon>Eukaryota</taxon>
        <taxon>Viridiplantae</taxon>
        <taxon>Streptophyta</taxon>
        <taxon>Embryophyta</taxon>
        <taxon>Tracheophyta</taxon>
        <taxon>Spermatophyta</taxon>
        <taxon>Magnoliopsida</taxon>
        <taxon>eudicotyledons</taxon>
        <taxon>Gunneridae</taxon>
        <taxon>Pentapetalae</taxon>
        <taxon>Caryophyllales</taxon>
        <taxon>Nepenthaceae</taxon>
        <taxon>Nepenthes</taxon>
    </lineage>
</organism>
<evidence type="ECO:0000313" key="2">
    <source>
        <dbReference type="EMBL" id="GMH21680.1"/>
    </source>
</evidence>